<comment type="caution">
    <text evidence="1">The sequence shown here is derived from an EMBL/GenBank/DDBJ whole genome shotgun (WGS) entry which is preliminary data.</text>
</comment>
<dbReference type="EMBL" id="ATMR01000098">
    <property type="protein sequence ID" value="EPR72885.1"/>
    <property type="molecule type" value="Genomic_DNA"/>
</dbReference>
<reference evidence="1 2" key="1">
    <citation type="journal article" date="2013" name="Genome Announc.">
        <title>Draft Genome Sequence of Winogradskyella psychrotolerans RS-3T, Isolated from the Marine Transect of Kongsfjorden, Ny-Alesund, Svalbard, Arctic Ocean.</title>
        <authorList>
            <person name="Kumar Pinnaka A."/>
            <person name="Ara S."/>
            <person name="Singh A."/>
            <person name="Shivaji S."/>
        </authorList>
    </citation>
    <scope>NUCLEOTIDE SEQUENCE [LARGE SCALE GENOMIC DNA]</scope>
    <source>
        <strain evidence="1 2">RS-3</strain>
    </source>
</reference>
<keyword evidence="2" id="KW-1185">Reference proteome</keyword>
<evidence type="ECO:0000313" key="1">
    <source>
        <dbReference type="EMBL" id="EPR72885.1"/>
    </source>
</evidence>
<dbReference type="AlphaFoldDB" id="S7VRL4"/>
<gene>
    <name evidence="1" type="ORF">ADIWIN_2208</name>
</gene>
<sequence length="149" mass="16787">MKTTLTFLLFVLILSCKSEHKKPAEATIETETVSTTDTDKLHLNNGKKWMANIETDNGMKKIDSILKTHNVIVESNSLDIANALSQQTSYIIKSCDMKGKAHDQLHVVLLPILEEVSNLKEAQNVTDHNKSVIELQKLTAAYFKHFTTY</sequence>
<organism evidence="1 2">
    <name type="scientific">Winogradskyella psychrotolerans RS-3</name>
    <dbReference type="NCBI Taxonomy" id="641526"/>
    <lineage>
        <taxon>Bacteria</taxon>
        <taxon>Pseudomonadati</taxon>
        <taxon>Bacteroidota</taxon>
        <taxon>Flavobacteriia</taxon>
        <taxon>Flavobacteriales</taxon>
        <taxon>Flavobacteriaceae</taxon>
        <taxon>Winogradskyella</taxon>
    </lineage>
</organism>
<name>S7VRL4_9FLAO</name>
<protein>
    <submittedName>
        <fullName evidence="1">Uncharacterized protein</fullName>
    </submittedName>
</protein>
<evidence type="ECO:0000313" key="2">
    <source>
        <dbReference type="Proteomes" id="UP000014962"/>
    </source>
</evidence>
<dbReference type="PROSITE" id="PS51257">
    <property type="entry name" value="PROKAR_LIPOPROTEIN"/>
    <property type="match status" value="1"/>
</dbReference>
<dbReference type="Proteomes" id="UP000014962">
    <property type="component" value="Unassembled WGS sequence"/>
</dbReference>
<dbReference type="eggNOG" id="ENOG50329R5">
    <property type="taxonomic scope" value="Bacteria"/>
</dbReference>
<dbReference type="RefSeq" id="WP_020894749.1">
    <property type="nucleotide sequence ID" value="NZ_ATMR01000098.1"/>
</dbReference>
<accession>S7VRL4</accession>
<proteinExistence type="predicted"/>
<dbReference type="STRING" id="641526.ADIWIN_2208"/>